<evidence type="ECO:0000256" key="1">
    <source>
        <dbReference type="ARBA" id="ARBA00009995"/>
    </source>
</evidence>
<evidence type="ECO:0000313" key="6">
    <source>
        <dbReference type="EMBL" id="CAG9834242.1"/>
    </source>
</evidence>
<dbReference type="PANTHER" id="PTHR48043:SF159">
    <property type="entry name" value="EG:EG0003.4 PROTEIN-RELATED"/>
    <property type="match status" value="1"/>
</dbReference>
<dbReference type="Pfam" id="PF00201">
    <property type="entry name" value="UDPGT"/>
    <property type="match status" value="1"/>
</dbReference>
<keyword evidence="5" id="KW-0472">Membrane</keyword>
<dbReference type="InterPro" id="IPR002213">
    <property type="entry name" value="UDP_glucos_trans"/>
</dbReference>
<protein>
    <recommendedName>
        <fullName evidence="5">UDP-glucuronosyltransferase</fullName>
        <ecNumber evidence="5">2.4.1.17</ecNumber>
    </recommendedName>
</protein>
<evidence type="ECO:0000256" key="2">
    <source>
        <dbReference type="ARBA" id="ARBA00022676"/>
    </source>
</evidence>
<comment type="similarity">
    <text evidence="1 4">Belongs to the UDP-glycosyltransferase family.</text>
</comment>
<dbReference type="AlphaFoldDB" id="A0A9N9T065"/>
<evidence type="ECO:0000256" key="5">
    <source>
        <dbReference type="RuleBase" id="RU362059"/>
    </source>
</evidence>
<keyword evidence="2 4" id="KW-0328">Glycosyltransferase</keyword>
<organism evidence="6 7">
    <name type="scientific">Diabrotica balteata</name>
    <name type="common">Banded cucumber beetle</name>
    <dbReference type="NCBI Taxonomy" id="107213"/>
    <lineage>
        <taxon>Eukaryota</taxon>
        <taxon>Metazoa</taxon>
        <taxon>Ecdysozoa</taxon>
        <taxon>Arthropoda</taxon>
        <taxon>Hexapoda</taxon>
        <taxon>Insecta</taxon>
        <taxon>Pterygota</taxon>
        <taxon>Neoptera</taxon>
        <taxon>Endopterygota</taxon>
        <taxon>Coleoptera</taxon>
        <taxon>Polyphaga</taxon>
        <taxon>Cucujiformia</taxon>
        <taxon>Chrysomeloidea</taxon>
        <taxon>Chrysomelidae</taxon>
        <taxon>Galerucinae</taxon>
        <taxon>Diabroticina</taxon>
        <taxon>Diabroticites</taxon>
        <taxon>Diabrotica</taxon>
    </lineage>
</organism>
<dbReference type="PROSITE" id="PS00375">
    <property type="entry name" value="UDPGT"/>
    <property type="match status" value="1"/>
</dbReference>
<keyword evidence="5" id="KW-0812">Transmembrane</keyword>
<gene>
    <name evidence="6" type="ORF">DIABBA_LOCUS7570</name>
</gene>
<dbReference type="PANTHER" id="PTHR48043">
    <property type="entry name" value="EG:EG0003.4 PROTEIN-RELATED"/>
    <property type="match status" value="1"/>
</dbReference>
<dbReference type="Gene3D" id="3.40.50.2000">
    <property type="entry name" value="Glycogen Phosphorylase B"/>
    <property type="match status" value="1"/>
</dbReference>
<dbReference type="EC" id="2.4.1.17" evidence="5"/>
<dbReference type="SUPFAM" id="SSF53756">
    <property type="entry name" value="UDP-Glycosyltransferase/glycogen phosphorylase"/>
    <property type="match status" value="1"/>
</dbReference>
<sequence length="526" mass="60266">MKSKEVLTFLFLSCVCYTSSYKILGIFPFAAPSHYFLGNELMKGLARAGHESTILTVFEEKKPPNDNYKQIFMEGFYDQQIQLFGHLANMSRKDGQQFFTNPVKAMLGFFKILNEITELTLNHTKTQQLLQDKPKYDVVIVTQFNFEALKGIAPHLGAHLVVFNNHGAGSWVNHLVGNPSLPSYAAELILGFSGQMDFKQRLINTLFSIAQYVNLNVFLYPRHSELMHKYISKDIDFYKVIYNTSLVLLNSHISLAKSGALVPCMRDIGGFHVQPPKKLPEDLQKYLDDAKDGVIYFSMGSNVKSSTLPLETRQALMKAFSKRKEKVLWKFEDDNMPGKPANVKIQKWLPQSDLLAHPNIKLFITHGGFLSTIETVYHRVPTVAIPVLGDQLKNARQSESDGYTKVIEMQELTEELLSSTIEEVISNKKYRDNVKTRSKIFHDRQVKPMNDAVYWIEYIVKHNGANHLRVNYLDMAWYQYYLVDVFVVVFSVIFIVLFLVKKTVCFILGKLCKKSNKKVSNKVKEQ</sequence>
<accession>A0A9N9T065</accession>
<evidence type="ECO:0000256" key="3">
    <source>
        <dbReference type="ARBA" id="ARBA00022679"/>
    </source>
</evidence>
<keyword evidence="3 4" id="KW-0808">Transferase</keyword>
<name>A0A9N9T065_DIABA</name>
<dbReference type="Proteomes" id="UP001153709">
    <property type="component" value="Chromosome 5"/>
</dbReference>
<comment type="catalytic activity">
    <reaction evidence="5">
        <text>glucuronate acceptor + UDP-alpha-D-glucuronate = acceptor beta-D-glucuronoside + UDP + H(+)</text>
        <dbReference type="Rhea" id="RHEA:21032"/>
        <dbReference type="ChEBI" id="CHEBI:15378"/>
        <dbReference type="ChEBI" id="CHEBI:58052"/>
        <dbReference type="ChEBI" id="CHEBI:58223"/>
        <dbReference type="ChEBI" id="CHEBI:132367"/>
        <dbReference type="ChEBI" id="CHEBI:132368"/>
        <dbReference type="EC" id="2.4.1.17"/>
    </reaction>
</comment>
<keyword evidence="7" id="KW-1185">Reference proteome</keyword>
<comment type="subcellular location">
    <subcellularLocation>
        <location evidence="5">Membrane</location>
        <topology evidence="5">Single-pass membrane protein</topology>
    </subcellularLocation>
</comment>
<reference evidence="6" key="1">
    <citation type="submission" date="2022-01" db="EMBL/GenBank/DDBJ databases">
        <authorList>
            <person name="King R."/>
        </authorList>
    </citation>
    <scope>NUCLEOTIDE SEQUENCE</scope>
</reference>
<proteinExistence type="inferred from homology"/>
<dbReference type="EMBL" id="OU898280">
    <property type="protein sequence ID" value="CAG9834242.1"/>
    <property type="molecule type" value="Genomic_DNA"/>
</dbReference>
<dbReference type="InterPro" id="IPR035595">
    <property type="entry name" value="UDP_glycos_trans_CS"/>
</dbReference>
<keyword evidence="5" id="KW-1133">Transmembrane helix</keyword>
<dbReference type="CDD" id="cd03784">
    <property type="entry name" value="GT1_Gtf-like"/>
    <property type="match status" value="1"/>
</dbReference>
<evidence type="ECO:0000256" key="4">
    <source>
        <dbReference type="RuleBase" id="RU003718"/>
    </source>
</evidence>
<feature type="transmembrane region" description="Helical" evidence="5">
    <location>
        <begin position="477"/>
        <end position="500"/>
    </location>
</feature>
<dbReference type="GO" id="GO:0015020">
    <property type="term" value="F:glucuronosyltransferase activity"/>
    <property type="evidence" value="ECO:0007669"/>
    <property type="project" value="UniProtKB-EC"/>
</dbReference>
<dbReference type="GO" id="GO:0016020">
    <property type="term" value="C:membrane"/>
    <property type="evidence" value="ECO:0007669"/>
    <property type="project" value="UniProtKB-SubCell"/>
</dbReference>
<dbReference type="InterPro" id="IPR050271">
    <property type="entry name" value="UDP-glycosyltransferase"/>
</dbReference>
<dbReference type="OrthoDB" id="5835829at2759"/>
<evidence type="ECO:0000313" key="7">
    <source>
        <dbReference type="Proteomes" id="UP001153709"/>
    </source>
</evidence>
<dbReference type="FunFam" id="3.40.50.2000:FF:000050">
    <property type="entry name" value="UDP-glucuronosyltransferase"/>
    <property type="match status" value="1"/>
</dbReference>